<evidence type="ECO:0000313" key="5">
    <source>
        <dbReference type="Proteomes" id="UP000050741"/>
    </source>
</evidence>
<reference evidence="6" key="2">
    <citation type="submission" date="2016-06" db="UniProtKB">
        <authorList>
            <consortium name="WormBaseParasite"/>
        </authorList>
    </citation>
    <scope>IDENTIFICATION</scope>
</reference>
<evidence type="ECO:0000256" key="1">
    <source>
        <dbReference type="PROSITE-ProRule" id="PRU00047"/>
    </source>
</evidence>
<keyword evidence="1" id="KW-0863">Zinc-finger</keyword>
<dbReference type="Pfam" id="PF02037">
    <property type="entry name" value="SAP"/>
    <property type="match status" value="1"/>
</dbReference>
<evidence type="ECO:0000259" key="4">
    <source>
        <dbReference type="PROSITE" id="PS50800"/>
    </source>
</evidence>
<evidence type="ECO:0000259" key="3">
    <source>
        <dbReference type="PROSITE" id="PS50158"/>
    </source>
</evidence>
<evidence type="ECO:0000313" key="6">
    <source>
        <dbReference type="WBParaSite" id="GPLIN_000753600"/>
    </source>
</evidence>
<dbReference type="InterPro" id="IPR036361">
    <property type="entry name" value="SAP_dom_sf"/>
</dbReference>
<dbReference type="PROSITE" id="PS50800">
    <property type="entry name" value="SAP"/>
    <property type="match status" value="1"/>
</dbReference>
<feature type="domain" description="SAP" evidence="4">
    <location>
        <begin position="8"/>
        <end position="42"/>
    </location>
</feature>
<accession>A0A183C3U2</accession>
<reference evidence="5" key="1">
    <citation type="submission" date="2014-05" db="EMBL/GenBank/DDBJ databases">
        <title>The genome and life-stage specific transcriptomes of Globodera pallida elucidate key aspects of plant parasitism by a cyst nematode.</title>
        <authorList>
            <person name="Cotton J.A."/>
            <person name="Lilley C.J."/>
            <person name="Jones L.M."/>
            <person name="Kikuchi T."/>
            <person name="Reid A.J."/>
            <person name="Thorpe P."/>
            <person name="Tsai I.J."/>
            <person name="Beasley H."/>
            <person name="Blok V."/>
            <person name="Cock P.J.A."/>
            <person name="Van den Akker S.E."/>
            <person name="Holroyd N."/>
            <person name="Hunt M."/>
            <person name="Mantelin S."/>
            <person name="Naghra H."/>
            <person name="Pain A."/>
            <person name="Palomares-Rius J.E."/>
            <person name="Zarowiecki M."/>
            <person name="Berriman M."/>
            <person name="Jones J.T."/>
            <person name="Urwin P.E."/>
        </authorList>
    </citation>
    <scope>NUCLEOTIDE SEQUENCE [LARGE SCALE GENOMIC DNA]</scope>
    <source>
        <strain evidence="5">Lindley</strain>
    </source>
</reference>
<dbReference type="InterPro" id="IPR003034">
    <property type="entry name" value="SAP_dom"/>
</dbReference>
<keyword evidence="5" id="KW-1185">Reference proteome</keyword>
<organism evidence="5 6">
    <name type="scientific">Globodera pallida</name>
    <name type="common">Potato cyst nematode worm</name>
    <name type="synonym">Heterodera pallida</name>
    <dbReference type="NCBI Taxonomy" id="36090"/>
    <lineage>
        <taxon>Eukaryota</taxon>
        <taxon>Metazoa</taxon>
        <taxon>Ecdysozoa</taxon>
        <taxon>Nematoda</taxon>
        <taxon>Chromadorea</taxon>
        <taxon>Rhabditida</taxon>
        <taxon>Tylenchina</taxon>
        <taxon>Tylenchomorpha</taxon>
        <taxon>Tylenchoidea</taxon>
        <taxon>Heteroderidae</taxon>
        <taxon>Heteroderinae</taxon>
        <taxon>Globodera</taxon>
    </lineage>
</organism>
<dbReference type="SUPFAM" id="SSF68906">
    <property type="entry name" value="SAP domain"/>
    <property type="match status" value="1"/>
</dbReference>
<dbReference type="GO" id="GO:0019899">
    <property type="term" value="F:enzyme binding"/>
    <property type="evidence" value="ECO:0007669"/>
    <property type="project" value="UniProtKB-ARBA"/>
</dbReference>
<dbReference type="Proteomes" id="UP000050741">
    <property type="component" value="Unassembled WGS sequence"/>
</dbReference>
<dbReference type="Gene3D" id="1.10.720.30">
    <property type="entry name" value="SAP domain"/>
    <property type="match status" value="1"/>
</dbReference>
<name>A0A183C3U2_GLOPA</name>
<dbReference type="SUPFAM" id="SSF57756">
    <property type="entry name" value="Retrovirus zinc finger-like domains"/>
    <property type="match status" value="1"/>
</dbReference>
<feature type="region of interest" description="Disordered" evidence="2">
    <location>
        <begin position="44"/>
        <end position="65"/>
    </location>
</feature>
<dbReference type="SMART" id="SM00343">
    <property type="entry name" value="ZnF_C2HC"/>
    <property type="match status" value="4"/>
</dbReference>
<dbReference type="Gene3D" id="4.10.60.10">
    <property type="entry name" value="Zinc finger, CCHC-type"/>
    <property type="match status" value="1"/>
</dbReference>
<dbReference type="GO" id="GO:0003676">
    <property type="term" value="F:nucleic acid binding"/>
    <property type="evidence" value="ECO:0007669"/>
    <property type="project" value="InterPro"/>
</dbReference>
<dbReference type="PROSITE" id="PS50158">
    <property type="entry name" value="ZF_CCHC"/>
    <property type="match status" value="1"/>
</dbReference>
<dbReference type="AlphaFoldDB" id="A0A183C3U2"/>
<keyword evidence="1" id="KW-0479">Metal-binding</keyword>
<proteinExistence type="predicted"/>
<sequence>MASTQQELSKLTVFELRKQLKKRKLPVAGVKAALIKRLIEEEEESAPATKKHLPTMAAPQAKPGHISRECPQAGGGGEGGNIDNGCSNSNEPVHISRECPQAGGGGGATLIKKLVGTLDQNEINNDSDTDSVCSNCNDLGHFSRECPYAGGGGGHGGSGLQCLLQLQRAGLLFSRMSSGVWCGGRRHSNGYKRKRKSQPCSGETTISFNIATNNNNNCCCCCCTTTNNNYSGGGCCYCSNIIIIINNCQQQESPQEATQQPQQKKDFRGHDSWIRSSWSDSLEITAEFLEDSTMDTVLAALTGQAVAQHLLLKLEKRPLYRQLIVKLGTGPVLSTDIAFCAEATDKQRTEAGGGGGATLIKKLVGTLDQNEINNDSDTDSVCSNCNDLGHFSRVWCGGRRHSNGYKRKRKSQPCSGETTISFNIATNNNNNCCCCCCTTTNNNYSGGGCCYCSNIIIIINNYQQQESPQEATQQPQQKKDFRGHDSWIRSSWSDSLEITAEFLEDSTMDTVLAALTGQAVAQHLLLKLEKRPLYRQLIVKLGTGPVLSTDIAFCAEATDKQRTEAAASLMDFIKKEF</sequence>
<protein>
    <submittedName>
        <fullName evidence="6">CCHC-type domain-containing protein</fullName>
    </submittedName>
</protein>
<dbReference type="Pfam" id="PF00098">
    <property type="entry name" value="zf-CCHC"/>
    <property type="match status" value="1"/>
</dbReference>
<dbReference type="InterPro" id="IPR036875">
    <property type="entry name" value="Znf_CCHC_sf"/>
</dbReference>
<feature type="domain" description="CCHC-type" evidence="3">
    <location>
        <begin position="133"/>
        <end position="147"/>
    </location>
</feature>
<dbReference type="GO" id="GO:0008270">
    <property type="term" value="F:zinc ion binding"/>
    <property type="evidence" value="ECO:0007669"/>
    <property type="project" value="UniProtKB-KW"/>
</dbReference>
<dbReference type="SMART" id="SM00513">
    <property type="entry name" value="SAP"/>
    <property type="match status" value="1"/>
</dbReference>
<dbReference type="InterPro" id="IPR001878">
    <property type="entry name" value="Znf_CCHC"/>
</dbReference>
<dbReference type="WBParaSite" id="GPLIN_000753600">
    <property type="protein sequence ID" value="GPLIN_000753600"/>
    <property type="gene ID" value="GPLIN_000753600"/>
</dbReference>
<evidence type="ECO:0000256" key="2">
    <source>
        <dbReference type="SAM" id="MobiDB-lite"/>
    </source>
</evidence>
<keyword evidence="1" id="KW-0862">Zinc</keyword>